<dbReference type="InterPro" id="IPR036188">
    <property type="entry name" value="FAD/NAD-bd_sf"/>
</dbReference>
<keyword evidence="4" id="KW-0285">Flavoprotein</keyword>
<comment type="cofactor">
    <cofactor evidence="1">
        <name>FAD</name>
        <dbReference type="ChEBI" id="CHEBI:57692"/>
    </cofactor>
</comment>
<dbReference type="NCBIfam" id="NF005691">
    <property type="entry name" value="PRK07494.1"/>
    <property type="match status" value="1"/>
</dbReference>
<dbReference type="PANTHER" id="PTHR43876">
    <property type="entry name" value="UBIQUINONE BIOSYNTHESIS MONOOXYGENASE COQ6, MITOCHONDRIAL"/>
    <property type="match status" value="1"/>
</dbReference>
<feature type="region of interest" description="Disordered" evidence="8">
    <location>
        <begin position="1"/>
        <end position="24"/>
    </location>
</feature>
<dbReference type="PRINTS" id="PR00420">
    <property type="entry name" value="RNGMNOXGNASE"/>
</dbReference>
<dbReference type="InterPro" id="IPR051205">
    <property type="entry name" value="UbiH/COQ6_monooxygenase"/>
</dbReference>
<evidence type="ECO:0000256" key="6">
    <source>
        <dbReference type="ARBA" id="ARBA00023002"/>
    </source>
</evidence>
<feature type="domain" description="FAD-binding" evidence="9">
    <location>
        <begin position="32"/>
        <end position="366"/>
    </location>
</feature>
<keyword evidence="6 10" id="KW-0560">Oxidoreductase</keyword>
<evidence type="ECO:0000256" key="3">
    <source>
        <dbReference type="ARBA" id="ARBA00005349"/>
    </source>
</evidence>
<sequence length="431" mass="45908">MAKEPIRKETHGQLIPGEAATPATTEPKTLKADVTIIGGGPAGLVAANVFARSGFHTVLIALKTVPGDRRTTALLAASVEMLRVSGLWPAIAPHTAPLATMRIVDDTGRLFRAPEIAFEANEIGLDAFGYNVENTPLVTCLGASAENRPTLTWLDATAEDIAIGEEAARITASDGTVVETALIAGSDGRNSPSREAAGISVRRWQYRQAAFVANFAHDAPHHNASTEFHTPSGPFTLVPLPGDRSSLVCVERPHVAEELASMEPAALDAEVERRAHSILGRMDLEGVGQVFPLSSFVAKKFGANRVALIGEAGHGFPPIGAQGLNLSLRDIASLVEIAEDVRRVGGDIGGPEALARYDRARQPDVWSRTLGVDALNRALLSDFLPVQALRGAGLYLANRVGPLRRIMMREGITPRFRLPKLMRGHKADPAA</sequence>
<keyword evidence="11" id="KW-1185">Reference proteome</keyword>
<evidence type="ECO:0000256" key="4">
    <source>
        <dbReference type="ARBA" id="ARBA00022630"/>
    </source>
</evidence>
<dbReference type="InterPro" id="IPR002938">
    <property type="entry name" value="FAD-bd"/>
</dbReference>
<comment type="pathway">
    <text evidence="2">Cofactor biosynthesis; ubiquinone biosynthesis.</text>
</comment>
<evidence type="ECO:0000256" key="1">
    <source>
        <dbReference type="ARBA" id="ARBA00001974"/>
    </source>
</evidence>
<dbReference type="PANTHER" id="PTHR43876:SF7">
    <property type="entry name" value="UBIQUINONE BIOSYNTHESIS MONOOXYGENASE COQ6, MITOCHONDRIAL"/>
    <property type="match status" value="1"/>
</dbReference>
<evidence type="ECO:0000256" key="2">
    <source>
        <dbReference type="ARBA" id="ARBA00004749"/>
    </source>
</evidence>
<feature type="compositionally biased region" description="Basic and acidic residues" evidence="8">
    <location>
        <begin position="1"/>
        <end position="11"/>
    </location>
</feature>
<accession>A0ABT3HHC0</accession>
<dbReference type="EMBL" id="JAOQNS010000014">
    <property type="protein sequence ID" value="MCW2309793.1"/>
    <property type="molecule type" value="Genomic_DNA"/>
</dbReference>
<protein>
    <submittedName>
        <fullName evidence="10">2-octaprenyl-6-methoxyphenol hydroxylase</fullName>
        <ecNumber evidence="10">1.14.13.-</ecNumber>
    </submittedName>
</protein>
<evidence type="ECO:0000313" key="10">
    <source>
        <dbReference type="EMBL" id="MCW2309793.1"/>
    </source>
</evidence>
<evidence type="ECO:0000256" key="8">
    <source>
        <dbReference type="SAM" id="MobiDB-lite"/>
    </source>
</evidence>
<dbReference type="Proteomes" id="UP001209755">
    <property type="component" value="Unassembled WGS sequence"/>
</dbReference>
<keyword evidence="5" id="KW-0274">FAD</keyword>
<comment type="similarity">
    <text evidence="3">Belongs to the UbiH/COQ6 family.</text>
</comment>
<name>A0ABT3HHC0_9HYPH</name>
<dbReference type="InterPro" id="IPR010971">
    <property type="entry name" value="UbiH/COQ6"/>
</dbReference>
<evidence type="ECO:0000313" key="11">
    <source>
        <dbReference type="Proteomes" id="UP001209755"/>
    </source>
</evidence>
<dbReference type="Pfam" id="PF01494">
    <property type="entry name" value="FAD_binding_3"/>
    <property type="match status" value="1"/>
</dbReference>
<comment type="caution">
    <text evidence="10">The sequence shown here is derived from an EMBL/GenBank/DDBJ whole genome shotgun (WGS) entry which is preliminary data.</text>
</comment>
<proteinExistence type="inferred from homology"/>
<evidence type="ECO:0000256" key="5">
    <source>
        <dbReference type="ARBA" id="ARBA00022827"/>
    </source>
</evidence>
<dbReference type="NCBIfam" id="TIGR01988">
    <property type="entry name" value="Ubi-OHases"/>
    <property type="match status" value="1"/>
</dbReference>
<evidence type="ECO:0000256" key="7">
    <source>
        <dbReference type="ARBA" id="ARBA00023033"/>
    </source>
</evidence>
<keyword evidence="7" id="KW-0503">Monooxygenase</keyword>
<reference evidence="11" key="1">
    <citation type="submission" date="2023-07" db="EMBL/GenBank/DDBJ databases">
        <title>Genome sequencing of Purple Non-Sulfur Bacteria from various extreme environments.</title>
        <authorList>
            <person name="Mayer M."/>
        </authorList>
    </citation>
    <scope>NUCLEOTIDE SEQUENCE [LARGE SCALE GENOMIC DNA]</scope>
    <source>
        <strain evidence="11">DSM 17935</strain>
    </source>
</reference>
<dbReference type="RefSeq" id="WP_264603368.1">
    <property type="nucleotide sequence ID" value="NZ_JAOQNS010000014.1"/>
</dbReference>
<gene>
    <name evidence="10" type="ORF">M2319_004152</name>
</gene>
<dbReference type="SUPFAM" id="SSF51905">
    <property type="entry name" value="FAD/NAD(P)-binding domain"/>
    <property type="match status" value="1"/>
</dbReference>
<dbReference type="EC" id="1.14.13.-" evidence="10"/>
<dbReference type="Gene3D" id="3.50.50.60">
    <property type="entry name" value="FAD/NAD(P)-binding domain"/>
    <property type="match status" value="2"/>
</dbReference>
<dbReference type="GO" id="GO:0016491">
    <property type="term" value="F:oxidoreductase activity"/>
    <property type="evidence" value="ECO:0007669"/>
    <property type="project" value="UniProtKB-KW"/>
</dbReference>
<evidence type="ECO:0000259" key="9">
    <source>
        <dbReference type="Pfam" id="PF01494"/>
    </source>
</evidence>
<organism evidence="10 11">
    <name type="scientific">Rhodobium gokarnense</name>
    <dbReference type="NCBI Taxonomy" id="364296"/>
    <lineage>
        <taxon>Bacteria</taxon>
        <taxon>Pseudomonadati</taxon>
        <taxon>Pseudomonadota</taxon>
        <taxon>Alphaproteobacteria</taxon>
        <taxon>Hyphomicrobiales</taxon>
        <taxon>Rhodobiaceae</taxon>
        <taxon>Rhodobium</taxon>
    </lineage>
</organism>